<dbReference type="InterPro" id="IPR028589">
    <property type="entry name" value="SPB1-like"/>
</dbReference>
<dbReference type="EC" id="2.1.1.-" evidence="8"/>
<evidence type="ECO:0000256" key="4">
    <source>
        <dbReference type="ARBA" id="ARBA00022603"/>
    </source>
</evidence>
<feature type="compositionally biased region" description="Basic and acidic residues" evidence="9">
    <location>
        <begin position="691"/>
        <end position="719"/>
    </location>
</feature>
<comment type="similarity">
    <text evidence="8">Belongs to the class I-like SAM-binding methyltransferase superfamily. RNA methyltransferase RlmE family. SPB1 subfamily.</text>
</comment>
<comment type="function">
    <text evidence="8">Probable methyltransferase involved in the maturation of rRNA and in the biogenesis of ribosomal subunits.</text>
</comment>
<dbReference type="GO" id="GO:0030687">
    <property type="term" value="C:preribosome, large subunit precursor"/>
    <property type="evidence" value="ECO:0007669"/>
    <property type="project" value="TreeGrafter"/>
</dbReference>
<dbReference type="FunFam" id="3.40.50.150:FF:000004">
    <property type="entry name" value="AdoMet-dependent rRNA methyltransferase SPB1"/>
    <property type="match status" value="1"/>
</dbReference>
<reference evidence="13" key="2">
    <citation type="submission" date="2020-01" db="EMBL/GenBank/DDBJ databases">
        <authorList>
            <person name="Korhonen P.K.K."/>
            <person name="Guangxu M.G."/>
            <person name="Wang T.W."/>
            <person name="Stroehlein A.J.S."/>
            <person name="Young N.D."/>
            <person name="Ang C.-S.A."/>
            <person name="Fernando D.W.F."/>
            <person name="Lu H.L."/>
            <person name="Taylor S.T."/>
            <person name="Ehtesham M.E.M."/>
            <person name="Najaraj S.H.N."/>
            <person name="Harsha G.H.G."/>
            <person name="Madugundu A.M."/>
            <person name="Renuse S.R."/>
            <person name="Holt D.H."/>
            <person name="Pandey A.P."/>
            <person name="Papenfuss A.P."/>
            <person name="Gasser R.B.G."/>
            <person name="Fischer K.F."/>
        </authorList>
    </citation>
    <scope>NUCLEOTIDE SEQUENCE</scope>
    <source>
        <strain evidence="13">SSS_KF_BRIS2020</strain>
    </source>
</reference>
<dbReference type="GO" id="GO:0000463">
    <property type="term" value="P:maturation of LSU-rRNA from tricistronic rRNA transcript (SSU-rRNA, 5.8S rRNA, LSU-rRNA)"/>
    <property type="evidence" value="ECO:0007669"/>
    <property type="project" value="TreeGrafter"/>
</dbReference>
<feature type="compositionally biased region" description="Basic residues" evidence="9">
    <location>
        <begin position="763"/>
        <end position="789"/>
    </location>
</feature>
<feature type="domain" description="Ribosomal RNA methyltransferase SPB1-like C-terminal" evidence="11">
    <location>
        <begin position="586"/>
        <end position="770"/>
    </location>
</feature>
<dbReference type="OrthoDB" id="1287559at2759"/>
<dbReference type="EMBL" id="WVUK01000062">
    <property type="protein sequence ID" value="KAF7490918.1"/>
    <property type="molecule type" value="Genomic_DNA"/>
</dbReference>
<dbReference type="InterPro" id="IPR015507">
    <property type="entry name" value="rRNA-MeTfrase_E"/>
</dbReference>
<proteinExistence type="inferred from homology"/>
<evidence type="ECO:0000313" key="15">
    <source>
        <dbReference type="Proteomes" id="UP000070412"/>
    </source>
</evidence>
<keyword evidence="15" id="KW-1185">Reference proteome</keyword>
<dbReference type="InterPro" id="IPR050082">
    <property type="entry name" value="RNA_methyltr_RlmE"/>
</dbReference>
<dbReference type="Pfam" id="PF07780">
    <property type="entry name" value="Spb1_C"/>
    <property type="match status" value="1"/>
</dbReference>
<reference evidence="14" key="3">
    <citation type="submission" date="2022-06" db="UniProtKB">
        <authorList>
            <consortium name="EnsemblMetazoa"/>
        </authorList>
    </citation>
    <scope>IDENTIFICATION</scope>
</reference>
<evidence type="ECO:0000259" key="10">
    <source>
        <dbReference type="Pfam" id="PF01728"/>
    </source>
</evidence>
<gene>
    <name evidence="13" type="ORF">SSS_5092</name>
</gene>
<feature type="compositionally biased region" description="Acidic residues" evidence="9">
    <location>
        <begin position="476"/>
        <end position="496"/>
    </location>
</feature>
<dbReference type="PANTHER" id="PTHR10920">
    <property type="entry name" value="RIBOSOMAL RNA METHYLTRANSFERASE"/>
    <property type="match status" value="1"/>
</dbReference>
<evidence type="ECO:0000259" key="11">
    <source>
        <dbReference type="Pfam" id="PF07780"/>
    </source>
</evidence>
<dbReference type="Pfam" id="PF11861">
    <property type="entry name" value="DUF3381"/>
    <property type="match status" value="1"/>
</dbReference>
<keyword evidence="3 8" id="KW-0698">rRNA processing</keyword>
<accession>A0A834VEL8</accession>
<keyword evidence="2 8" id="KW-0690">Ribosome biogenesis</keyword>
<dbReference type="GO" id="GO:0008650">
    <property type="term" value="F:rRNA (uridine-2'-O-)-methyltransferase activity"/>
    <property type="evidence" value="ECO:0007669"/>
    <property type="project" value="TreeGrafter"/>
</dbReference>
<reference evidence="15" key="1">
    <citation type="journal article" date="2020" name="PLoS Negl. Trop. Dis.">
        <title>High-quality nuclear genome for Sarcoptes scabiei-A critical resource for a neglected parasite.</title>
        <authorList>
            <person name="Korhonen P.K."/>
            <person name="Gasser R.B."/>
            <person name="Ma G."/>
            <person name="Wang T."/>
            <person name="Stroehlein A.J."/>
            <person name="Young N.D."/>
            <person name="Ang C.S."/>
            <person name="Fernando D.D."/>
            <person name="Lu H.C."/>
            <person name="Taylor S."/>
            <person name="Reynolds S.L."/>
            <person name="Mofiz E."/>
            <person name="Najaraj S.H."/>
            <person name="Gowda H."/>
            <person name="Madugundu A."/>
            <person name="Renuse S."/>
            <person name="Holt D."/>
            <person name="Pandey A."/>
            <person name="Papenfuss A.T."/>
            <person name="Fischer K."/>
        </authorList>
    </citation>
    <scope>NUCLEOTIDE SEQUENCE [LARGE SCALE GENOMIC DNA]</scope>
</reference>
<dbReference type="SUPFAM" id="SSF53335">
    <property type="entry name" value="S-adenosyl-L-methionine-dependent methyltransferases"/>
    <property type="match status" value="1"/>
</dbReference>
<feature type="domain" description="Ribosomal RNA methyltransferase FtsJ" evidence="10">
    <location>
        <begin position="24"/>
        <end position="200"/>
    </location>
</feature>
<dbReference type="InterPro" id="IPR024576">
    <property type="entry name" value="rRNA_MeTfrase_Spb1_DUF3381"/>
</dbReference>
<dbReference type="HAMAP" id="MF_01547">
    <property type="entry name" value="RNA_methyltr_E"/>
    <property type="match status" value="1"/>
</dbReference>
<feature type="active site" description="Proton acceptor" evidence="8">
    <location>
        <position position="157"/>
    </location>
</feature>
<dbReference type="GO" id="GO:0016435">
    <property type="term" value="F:rRNA (guanine) methyltransferase activity"/>
    <property type="evidence" value="ECO:0007669"/>
    <property type="project" value="TreeGrafter"/>
</dbReference>
<feature type="binding site" evidence="8">
    <location>
        <position position="58"/>
    </location>
    <ligand>
        <name>S-adenosyl-L-methionine</name>
        <dbReference type="ChEBI" id="CHEBI:59789"/>
    </ligand>
</feature>
<feature type="region of interest" description="Disordered" evidence="9">
    <location>
        <begin position="469"/>
        <end position="496"/>
    </location>
</feature>
<dbReference type="HAMAP" id="MF_03163">
    <property type="entry name" value="RNA_methyltr_E_SPB1"/>
    <property type="match status" value="1"/>
</dbReference>
<dbReference type="GO" id="GO:0005730">
    <property type="term" value="C:nucleolus"/>
    <property type="evidence" value="ECO:0007669"/>
    <property type="project" value="UniProtKB-SubCell"/>
</dbReference>
<feature type="domain" description="DUF3381" evidence="12">
    <location>
        <begin position="239"/>
        <end position="395"/>
    </location>
</feature>
<feature type="region of interest" description="Disordered" evidence="9">
    <location>
        <begin position="659"/>
        <end position="789"/>
    </location>
</feature>
<feature type="binding site" evidence="8">
    <location>
        <position position="56"/>
    </location>
    <ligand>
        <name>S-adenosyl-L-methionine</name>
        <dbReference type="ChEBI" id="CHEBI:59789"/>
    </ligand>
</feature>
<evidence type="ECO:0000313" key="14">
    <source>
        <dbReference type="EnsemblMetazoa" id="KAF7490918.1"/>
    </source>
</evidence>
<keyword evidence="4 8" id="KW-0489">Methyltransferase</keyword>
<evidence type="ECO:0000256" key="3">
    <source>
        <dbReference type="ARBA" id="ARBA00022552"/>
    </source>
</evidence>
<name>A0A834VEL8_SARSC</name>
<dbReference type="InterPro" id="IPR012920">
    <property type="entry name" value="rRNA_MeTfrase_SPB1-like_C"/>
</dbReference>
<evidence type="ECO:0000256" key="5">
    <source>
        <dbReference type="ARBA" id="ARBA00022679"/>
    </source>
</evidence>
<evidence type="ECO:0000256" key="9">
    <source>
        <dbReference type="SAM" id="MobiDB-lite"/>
    </source>
</evidence>
<dbReference type="EnsemblMetazoa" id="SSS_5092s_mrna">
    <property type="protein sequence ID" value="KAF7490918.1"/>
    <property type="gene ID" value="SSS_5092"/>
</dbReference>
<dbReference type="Pfam" id="PF01728">
    <property type="entry name" value="FtsJ"/>
    <property type="match status" value="1"/>
</dbReference>
<keyword evidence="6 8" id="KW-0949">S-adenosyl-L-methionine</keyword>
<evidence type="ECO:0000259" key="12">
    <source>
        <dbReference type="Pfam" id="PF11861"/>
    </source>
</evidence>
<evidence type="ECO:0000256" key="6">
    <source>
        <dbReference type="ARBA" id="ARBA00022691"/>
    </source>
</evidence>
<keyword evidence="7 8" id="KW-0539">Nucleus</keyword>
<feature type="binding site" evidence="8">
    <location>
        <position position="117"/>
    </location>
    <ligand>
        <name>S-adenosyl-L-methionine</name>
        <dbReference type="ChEBI" id="CHEBI:59789"/>
    </ligand>
</feature>
<sequence>MGRKVKIGKQRKDRYYQLAKETGFRSRAAFKLIQLNRKFEFLQRAKVLVDLCAAPGGWLQVAQQNMPVSSVIIGIDLVPIRPIPNVMTLQEDITTQKCRTLLKKNLQTWKADVFLNDGAPNVGKSWLHDAFEQNRLTLSALSLACEFLMKGGWFVTKIFRSKDYNSLIWVFNKLFRKVFATKPLASRNESAEIFVVCKNYLAPSRIDPKLFDPSFVFADADKEESKITINSLLKASTNIKKPKAEGYEDGQILLYRKLNASEFIDSSEFPLLLSKSSEIVLDDDFIKNHPSTTSEIQECIKDTKVLGKKELMLVMNWRKAIRKDKMKIEKTKMKDKKDGNDSIELKENKLNDISDDGNPNDGCFEEIDSIESEEAKKLKKLNKKEYRQKKKMMEKMNLKMVHQDDQLVQEEEGLFSLNKLLRHNEELEIDVPVDILDKLNVEQEEELEDQDDSYVASKRMKSKRIYFNKDDPDKTIDDDDDDDDDSVDEDDTEDIENNLECCDEDDSMKTKKDLTIDFEEDEDDLDANKDKHLRFFDNPLFKDFGSDEDECDDDDEIQLEDRIGLNKVLKNDGGEDEIMETISESDQINNSMPTIKEIRTKKLSKEELAIAKTIIKSAKSKRDLMDDGWNRFMHNDLDVLPTWFKREEQIHCRKPLHISQDFPKKSKTSNISKINKKELEAKARKKKRISRKMEKAREKAEHLTDDPNMSNKEKIDCIRRVYKKASSSKIDKRPKLVVAKRQYGNRRPPGVKGRYKIVDSRLKKDKRNKLDKKSKKNGGGKRKRNGRKT</sequence>
<dbReference type="InterPro" id="IPR029063">
    <property type="entry name" value="SAM-dependent_MTases_sf"/>
</dbReference>
<dbReference type="PANTHER" id="PTHR10920:SF13">
    <property type="entry name" value="PRE-RRNA 2'-O-RIBOSE RNA METHYLTRANSFERASE FTSJ3"/>
    <property type="match status" value="1"/>
</dbReference>
<evidence type="ECO:0000313" key="13">
    <source>
        <dbReference type="EMBL" id="KAF7490918.1"/>
    </source>
</evidence>
<protein>
    <recommendedName>
        <fullName evidence="8">Putative rRNA methyltransferase</fullName>
        <ecNumber evidence="8">2.1.1.-</ecNumber>
    </recommendedName>
    <alternativeName>
        <fullName evidence="8">2'-O-ribose RNA methyltransferase SPB1 homolog</fullName>
    </alternativeName>
</protein>
<dbReference type="Gene3D" id="3.40.50.150">
    <property type="entry name" value="Vaccinia Virus protein VP39"/>
    <property type="match status" value="1"/>
</dbReference>
<comment type="subcellular location">
    <subcellularLocation>
        <location evidence="1 8">Nucleus</location>
        <location evidence="1 8">Nucleolus</location>
    </subcellularLocation>
</comment>
<organism evidence="13">
    <name type="scientific">Sarcoptes scabiei</name>
    <name type="common">Itch mite</name>
    <name type="synonym">Acarus scabiei</name>
    <dbReference type="NCBI Taxonomy" id="52283"/>
    <lineage>
        <taxon>Eukaryota</taxon>
        <taxon>Metazoa</taxon>
        <taxon>Ecdysozoa</taxon>
        <taxon>Arthropoda</taxon>
        <taxon>Chelicerata</taxon>
        <taxon>Arachnida</taxon>
        <taxon>Acari</taxon>
        <taxon>Acariformes</taxon>
        <taxon>Sarcoptiformes</taxon>
        <taxon>Astigmata</taxon>
        <taxon>Psoroptidia</taxon>
        <taxon>Sarcoptoidea</taxon>
        <taxon>Sarcoptidae</taxon>
        <taxon>Sarcoptinae</taxon>
        <taxon>Sarcoptes</taxon>
    </lineage>
</organism>
<dbReference type="AlphaFoldDB" id="A0A834VEL8"/>
<feature type="binding site" evidence="8">
    <location>
        <position position="92"/>
    </location>
    <ligand>
        <name>S-adenosyl-L-methionine</name>
        <dbReference type="ChEBI" id="CHEBI:59789"/>
    </ligand>
</feature>
<evidence type="ECO:0000256" key="8">
    <source>
        <dbReference type="HAMAP-Rule" id="MF_03163"/>
    </source>
</evidence>
<feature type="compositionally biased region" description="Basic and acidic residues" evidence="9">
    <location>
        <begin position="330"/>
        <end position="352"/>
    </location>
</feature>
<feature type="region of interest" description="Disordered" evidence="9">
    <location>
        <begin position="330"/>
        <end position="361"/>
    </location>
</feature>
<dbReference type="GO" id="GO:0000466">
    <property type="term" value="P:maturation of 5.8S rRNA from tricistronic rRNA transcript (SSU-rRNA, 5.8S rRNA, LSU-rRNA)"/>
    <property type="evidence" value="ECO:0007669"/>
    <property type="project" value="TreeGrafter"/>
</dbReference>
<dbReference type="Proteomes" id="UP000070412">
    <property type="component" value="Unassembled WGS sequence"/>
</dbReference>
<evidence type="ECO:0000256" key="7">
    <source>
        <dbReference type="ARBA" id="ARBA00023242"/>
    </source>
</evidence>
<keyword evidence="5 8" id="KW-0808">Transferase</keyword>
<dbReference type="InterPro" id="IPR002877">
    <property type="entry name" value="RNA_MeTrfase_FtsJ_dom"/>
</dbReference>
<evidence type="ECO:0000256" key="2">
    <source>
        <dbReference type="ARBA" id="ARBA00022517"/>
    </source>
</evidence>
<comment type="catalytic activity">
    <reaction evidence="8">
        <text>a ribonucleotide in rRNA + S-adenosyl-L-methionine = a 2'-O-methylribonucleotide in rRNA + S-adenosyl-L-homocysteine + H(+)</text>
        <dbReference type="Rhea" id="RHEA:48628"/>
        <dbReference type="Rhea" id="RHEA-COMP:12164"/>
        <dbReference type="Rhea" id="RHEA-COMP:12165"/>
        <dbReference type="ChEBI" id="CHEBI:15378"/>
        <dbReference type="ChEBI" id="CHEBI:57856"/>
        <dbReference type="ChEBI" id="CHEBI:59789"/>
        <dbReference type="ChEBI" id="CHEBI:90675"/>
        <dbReference type="ChEBI" id="CHEBI:90676"/>
    </reaction>
</comment>
<evidence type="ECO:0000256" key="1">
    <source>
        <dbReference type="ARBA" id="ARBA00004604"/>
    </source>
</evidence>
<feature type="binding site" evidence="8">
    <location>
        <position position="76"/>
    </location>
    <ligand>
        <name>S-adenosyl-L-methionine</name>
        <dbReference type="ChEBI" id="CHEBI:59789"/>
    </ligand>
</feature>